<name>A0A3Q9FXR4_STRLT</name>
<evidence type="ECO:0000313" key="1">
    <source>
        <dbReference type="EMBL" id="AZQ72636.1"/>
    </source>
</evidence>
<dbReference type="OrthoDB" id="3863875at2"/>
<keyword evidence="2" id="KW-1185">Reference proteome</keyword>
<accession>A0A3Q9FXR4</accession>
<gene>
    <name evidence="1" type="ORF">EKH77_16685</name>
</gene>
<proteinExistence type="predicted"/>
<evidence type="ECO:0000313" key="2">
    <source>
        <dbReference type="Proteomes" id="UP000267900"/>
    </source>
</evidence>
<dbReference type="AlphaFoldDB" id="A0A3Q9FXR4"/>
<dbReference type="Proteomes" id="UP000267900">
    <property type="component" value="Chromosome"/>
</dbReference>
<organism evidence="1 2">
    <name type="scientific">Streptomyces luteoverticillatus</name>
    <name type="common">Streptoverticillium luteoverticillatus</name>
    <dbReference type="NCBI Taxonomy" id="66425"/>
    <lineage>
        <taxon>Bacteria</taxon>
        <taxon>Bacillati</taxon>
        <taxon>Actinomycetota</taxon>
        <taxon>Actinomycetes</taxon>
        <taxon>Kitasatosporales</taxon>
        <taxon>Streptomycetaceae</taxon>
        <taxon>Streptomyces</taxon>
    </lineage>
</organism>
<sequence length="96" mass="10381">MSIQVNPRSDARIIRHTLTDNPSDGVADLSVRLRWAPPRVMAALDELARHMLVESFPEDGSGAAVTEVRTPVLSCAAPAPGVVSLRRRAVLREQVG</sequence>
<protein>
    <submittedName>
        <fullName evidence="1">Uncharacterized protein</fullName>
    </submittedName>
</protein>
<dbReference type="EMBL" id="CP034587">
    <property type="protein sequence ID" value="AZQ72636.1"/>
    <property type="molecule type" value="Genomic_DNA"/>
</dbReference>
<dbReference type="RefSeq" id="WP_126915155.1">
    <property type="nucleotide sequence ID" value="NZ_CP034587.1"/>
</dbReference>
<reference evidence="1 2" key="1">
    <citation type="submission" date="2018-12" db="EMBL/GenBank/DDBJ databases">
        <title>The whole draft genome of Streptomyce luteoverticillatus CGMCC 15060.</title>
        <authorList>
            <person name="Feng Z."/>
            <person name="Chen G."/>
            <person name="Zhang J."/>
            <person name="Zhu H."/>
            <person name="Yu X."/>
            <person name="Zhang W."/>
            <person name="Zhang X."/>
        </authorList>
    </citation>
    <scope>NUCLEOTIDE SEQUENCE [LARGE SCALE GENOMIC DNA]</scope>
    <source>
        <strain evidence="1 2">CGMCC 15060</strain>
    </source>
</reference>